<evidence type="ECO:0000256" key="1">
    <source>
        <dbReference type="ARBA" id="ARBA00022679"/>
    </source>
</evidence>
<dbReference type="Pfam" id="PF07676">
    <property type="entry name" value="PD40"/>
    <property type="match status" value="1"/>
</dbReference>
<feature type="repeat" description="WD" evidence="5">
    <location>
        <begin position="501"/>
        <end position="542"/>
    </location>
</feature>
<keyword evidence="9" id="KW-0723">Serine/threonine-protein kinase</keyword>
<dbReference type="Pfam" id="PF00400">
    <property type="entry name" value="WD40"/>
    <property type="match status" value="1"/>
</dbReference>
<dbReference type="PANTHER" id="PTHR43289">
    <property type="entry name" value="MITOGEN-ACTIVATED PROTEIN KINASE KINASE KINASE 20-RELATED"/>
    <property type="match status" value="1"/>
</dbReference>
<dbReference type="InterPro" id="IPR001680">
    <property type="entry name" value="WD40_rpt"/>
</dbReference>
<keyword evidence="1" id="KW-0808">Transferase</keyword>
<evidence type="ECO:0000259" key="8">
    <source>
        <dbReference type="PROSITE" id="PS50011"/>
    </source>
</evidence>
<proteinExistence type="predicted"/>
<keyword evidence="5" id="KW-0853">WD repeat</keyword>
<dbReference type="GO" id="GO:0004674">
    <property type="term" value="F:protein serine/threonine kinase activity"/>
    <property type="evidence" value="ECO:0007669"/>
    <property type="project" value="UniProtKB-KW"/>
</dbReference>
<evidence type="ECO:0000256" key="3">
    <source>
        <dbReference type="ARBA" id="ARBA00022777"/>
    </source>
</evidence>
<evidence type="ECO:0000256" key="4">
    <source>
        <dbReference type="ARBA" id="ARBA00022840"/>
    </source>
</evidence>
<name>A0A371PUG1_STRIH</name>
<dbReference type="EMBL" id="QUAC01000347">
    <property type="protein sequence ID" value="REK86116.1"/>
    <property type="molecule type" value="Genomic_DNA"/>
</dbReference>
<dbReference type="PROSITE" id="PS00108">
    <property type="entry name" value="PROTEIN_KINASE_ST"/>
    <property type="match status" value="1"/>
</dbReference>
<dbReference type="InterPro" id="IPR000719">
    <property type="entry name" value="Prot_kinase_dom"/>
</dbReference>
<feature type="compositionally biased region" description="Low complexity" evidence="7">
    <location>
        <begin position="354"/>
        <end position="369"/>
    </location>
</feature>
<reference evidence="9 10" key="1">
    <citation type="submission" date="2018-08" db="EMBL/GenBank/DDBJ databases">
        <title>Streptomyces NEAU-D10 sp. nov., a novel Actinomycete isolated from soil.</title>
        <authorList>
            <person name="Jin L."/>
        </authorList>
    </citation>
    <scope>NUCLEOTIDE SEQUENCE [LARGE SCALE GENOMIC DNA]</scope>
    <source>
        <strain evidence="9 10">NEAU-D10</strain>
    </source>
</reference>
<accession>A0A371PUG1</accession>
<sequence length="768" mass="80176">MELLGESDRPVAGPYRLVAELGRGGMGRVLLGVTPDGRLAAVKVVRSQFVEDDGFRTRFRREVKASRRVSGAYTAAVVDADADAPLPWLASVFVPGPPLSEVVETVGPLPPRTAVRLAAGLAAALAEIHRVGLIHRDLKPSNVLLAADGPRVIDFGIARATDSEGGTEITHTGWLVGSPAFMSPEQAEGRELTPASDVFSLGAVLVQACTGRSPFAGTSTPQTLYNVVHTEPDLTPLPDELRGLVARCLAKDPSQRPTPTEIPQLLGRLAPSARPWPAAVHALIDEQQAEITRVLGLLEDGGVLVESGAETVVRTASGAGGTPPPPGGLAPQDPGVPPAFGVADELTETALPAAGASAGPVPPAGAAAASDGQLEDPAGRRRPSRRVLLLGALGAGAAAAVAVPLTLDRLSGSSAAGASGASPSRSTSPSETVSPSASRSPSSSPKQASRFTVSDKWDTMLTATDFSRDGKLIAVGDLDGGVVLRHSPTLEIAAVLSGPGGTGVDNTTFDVVFSPDGSLLASVDKYATITLWDVASRKKAATLNGDKNQKEPEYATLAFSPDGKILAHSANTTITLWDVRSRNLVATLVDPAGPTARVTEGAVLCMRFTRDSRTLIASTYTDKLRFWDIRQRRVTATVQKAGYGLIDLAVSPDGKVLAATSRNEVKLWRPGSRTEIETLTFTQEPISAVAFSPDGKSLAASEGGGAVQIWSTTTWNPIRVLDERIEEAAKTMNEAEARQTLPDDLSFSPGGEFLAEALGYHLALWKLS</sequence>
<dbReference type="Pfam" id="PF00069">
    <property type="entry name" value="Pkinase"/>
    <property type="match status" value="1"/>
</dbReference>
<evidence type="ECO:0000256" key="2">
    <source>
        <dbReference type="ARBA" id="ARBA00022741"/>
    </source>
</evidence>
<protein>
    <submittedName>
        <fullName evidence="9">Serine/threonine protein kinase</fullName>
    </submittedName>
</protein>
<dbReference type="PROSITE" id="PS50011">
    <property type="entry name" value="PROTEIN_KINASE_DOM"/>
    <property type="match status" value="1"/>
</dbReference>
<dbReference type="InterPro" id="IPR011659">
    <property type="entry name" value="WD40"/>
</dbReference>
<feature type="repeat" description="WD" evidence="5">
    <location>
        <begin position="596"/>
        <end position="637"/>
    </location>
</feature>
<dbReference type="SUPFAM" id="SSF50978">
    <property type="entry name" value="WD40 repeat-like"/>
    <property type="match status" value="1"/>
</dbReference>
<dbReference type="OrthoDB" id="9762169at2"/>
<dbReference type="InterPro" id="IPR036322">
    <property type="entry name" value="WD40_repeat_dom_sf"/>
</dbReference>
<dbReference type="RefSeq" id="WP_128511021.1">
    <property type="nucleotide sequence ID" value="NZ_QUAC01000347.1"/>
</dbReference>
<dbReference type="Gene3D" id="3.30.200.20">
    <property type="entry name" value="Phosphorylase Kinase, domain 1"/>
    <property type="match status" value="1"/>
</dbReference>
<feature type="repeat" description="WD" evidence="5">
    <location>
        <begin position="679"/>
        <end position="720"/>
    </location>
</feature>
<feature type="region of interest" description="Disordered" evidence="7">
    <location>
        <begin position="354"/>
        <end position="381"/>
    </location>
</feature>
<dbReference type="InterPro" id="IPR015943">
    <property type="entry name" value="WD40/YVTN_repeat-like_dom_sf"/>
</dbReference>
<feature type="compositionally biased region" description="Low complexity" evidence="7">
    <location>
        <begin position="412"/>
        <end position="445"/>
    </location>
</feature>
<dbReference type="InterPro" id="IPR008271">
    <property type="entry name" value="Ser/Thr_kinase_AS"/>
</dbReference>
<organism evidence="9 10">
    <name type="scientific">Streptomyces inhibens</name>
    <dbReference type="NCBI Taxonomy" id="2293571"/>
    <lineage>
        <taxon>Bacteria</taxon>
        <taxon>Bacillati</taxon>
        <taxon>Actinomycetota</taxon>
        <taxon>Actinomycetes</taxon>
        <taxon>Kitasatosporales</taxon>
        <taxon>Streptomycetaceae</taxon>
        <taxon>Streptomyces</taxon>
    </lineage>
</organism>
<keyword evidence="10" id="KW-1185">Reference proteome</keyword>
<dbReference type="CDD" id="cd14014">
    <property type="entry name" value="STKc_PknB_like"/>
    <property type="match status" value="1"/>
</dbReference>
<dbReference type="AlphaFoldDB" id="A0A371PUG1"/>
<dbReference type="InterPro" id="IPR011009">
    <property type="entry name" value="Kinase-like_dom_sf"/>
</dbReference>
<dbReference type="Gene3D" id="1.10.510.10">
    <property type="entry name" value="Transferase(Phosphotransferase) domain 1"/>
    <property type="match status" value="1"/>
</dbReference>
<feature type="region of interest" description="Disordered" evidence="7">
    <location>
        <begin position="412"/>
        <end position="451"/>
    </location>
</feature>
<keyword evidence="4 6" id="KW-0067">ATP-binding</keyword>
<evidence type="ECO:0000256" key="7">
    <source>
        <dbReference type="SAM" id="MobiDB-lite"/>
    </source>
</evidence>
<evidence type="ECO:0000256" key="6">
    <source>
        <dbReference type="PROSITE-ProRule" id="PRU10141"/>
    </source>
</evidence>
<dbReference type="PROSITE" id="PS50082">
    <property type="entry name" value="WD_REPEATS_2"/>
    <property type="match status" value="3"/>
</dbReference>
<keyword evidence="2 6" id="KW-0547">Nucleotide-binding</keyword>
<dbReference type="SMART" id="SM00220">
    <property type="entry name" value="S_TKc"/>
    <property type="match status" value="1"/>
</dbReference>
<feature type="binding site" evidence="6">
    <location>
        <position position="43"/>
    </location>
    <ligand>
        <name>ATP</name>
        <dbReference type="ChEBI" id="CHEBI:30616"/>
    </ligand>
</feature>
<dbReference type="InterPro" id="IPR017441">
    <property type="entry name" value="Protein_kinase_ATP_BS"/>
</dbReference>
<evidence type="ECO:0000313" key="10">
    <source>
        <dbReference type="Proteomes" id="UP000262477"/>
    </source>
</evidence>
<keyword evidence="3 9" id="KW-0418">Kinase</keyword>
<feature type="region of interest" description="Disordered" evidence="7">
    <location>
        <begin position="315"/>
        <end position="341"/>
    </location>
</feature>
<evidence type="ECO:0000256" key="5">
    <source>
        <dbReference type="PROSITE-ProRule" id="PRU00221"/>
    </source>
</evidence>
<dbReference type="PROSITE" id="PS00107">
    <property type="entry name" value="PROTEIN_KINASE_ATP"/>
    <property type="match status" value="1"/>
</dbReference>
<dbReference type="GO" id="GO:0005524">
    <property type="term" value="F:ATP binding"/>
    <property type="evidence" value="ECO:0007669"/>
    <property type="project" value="UniProtKB-UniRule"/>
</dbReference>
<dbReference type="PANTHER" id="PTHR43289:SF34">
    <property type="entry name" value="SERINE_THREONINE-PROTEIN KINASE YBDM-RELATED"/>
    <property type="match status" value="1"/>
</dbReference>
<gene>
    <name evidence="9" type="ORF">DY245_34330</name>
</gene>
<dbReference type="Proteomes" id="UP000262477">
    <property type="component" value="Unassembled WGS sequence"/>
</dbReference>
<dbReference type="SMART" id="SM00320">
    <property type="entry name" value="WD40"/>
    <property type="match status" value="6"/>
</dbReference>
<comment type="caution">
    <text evidence="9">The sequence shown here is derived from an EMBL/GenBank/DDBJ whole genome shotgun (WGS) entry which is preliminary data.</text>
</comment>
<feature type="domain" description="Protein kinase" evidence="8">
    <location>
        <begin position="15"/>
        <end position="284"/>
    </location>
</feature>
<dbReference type="SUPFAM" id="SSF56112">
    <property type="entry name" value="Protein kinase-like (PK-like)"/>
    <property type="match status" value="1"/>
</dbReference>
<evidence type="ECO:0000313" key="9">
    <source>
        <dbReference type="EMBL" id="REK86116.1"/>
    </source>
</evidence>
<dbReference type="Gene3D" id="2.130.10.10">
    <property type="entry name" value="YVTN repeat-like/Quinoprotein amine dehydrogenase"/>
    <property type="match status" value="2"/>
</dbReference>